<sequence length="301" mass="34476">MNGLSVRLFGIPSVHRSGRETKRIPAKSLELFCFLLVHHRRRYSRELLSDFLWPDETGTLSKRYLRQALWKLNAVLNPASDSMGKELVDNSSPGWLQINSHAVAWTDVREFDQAYSGLLTNVGERLSDSDGRALENAVGLYRGDLLAGWPQEWCLPERTRFEQAYLMMLEQLVAWCRVRQLYLKGVGYGETALRYDPARESTHRQLMGLHHEVGNRGEAVRQFHLCADVLSREFGVRPSAQTRELYEQILRDEAPPTRTVAMPLVRREPEAVPALHARLDEIQASLQRLMALFDLDPRNVG</sequence>
<keyword evidence="3" id="KW-1185">Reference proteome</keyword>
<dbReference type="Proteomes" id="UP001501570">
    <property type="component" value="Unassembled WGS sequence"/>
</dbReference>
<dbReference type="EMBL" id="BAABJQ010000019">
    <property type="protein sequence ID" value="GAA5193575.1"/>
    <property type="molecule type" value="Genomic_DNA"/>
</dbReference>
<dbReference type="InterPro" id="IPR036388">
    <property type="entry name" value="WH-like_DNA-bd_sf"/>
</dbReference>
<dbReference type="SUPFAM" id="SSF46894">
    <property type="entry name" value="C-terminal effector domain of the bipartite response regulators"/>
    <property type="match status" value="1"/>
</dbReference>
<dbReference type="InterPro" id="IPR011990">
    <property type="entry name" value="TPR-like_helical_dom_sf"/>
</dbReference>
<reference evidence="3" key="1">
    <citation type="journal article" date="2019" name="Int. J. Syst. Evol. Microbiol.">
        <title>The Global Catalogue of Microorganisms (GCM) 10K type strain sequencing project: providing services to taxonomists for standard genome sequencing and annotation.</title>
        <authorList>
            <consortium name="The Broad Institute Genomics Platform"/>
            <consortium name="The Broad Institute Genome Sequencing Center for Infectious Disease"/>
            <person name="Wu L."/>
            <person name="Ma J."/>
        </authorList>
    </citation>
    <scope>NUCLEOTIDE SEQUENCE [LARGE SCALE GENOMIC DNA]</scope>
    <source>
        <strain evidence="3">JCM 18304</strain>
    </source>
</reference>
<dbReference type="Gene3D" id="1.10.10.10">
    <property type="entry name" value="Winged helix-like DNA-binding domain superfamily/Winged helix DNA-binding domain"/>
    <property type="match status" value="1"/>
</dbReference>
<dbReference type="InterPro" id="IPR005158">
    <property type="entry name" value="BTAD"/>
</dbReference>
<dbReference type="PANTHER" id="PTHR35807">
    <property type="entry name" value="TRANSCRIPTIONAL REGULATOR REDD-RELATED"/>
    <property type="match status" value="1"/>
</dbReference>
<dbReference type="InterPro" id="IPR016032">
    <property type="entry name" value="Sig_transdc_resp-reg_C-effctor"/>
</dbReference>
<evidence type="ECO:0000259" key="1">
    <source>
        <dbReference type="SMART" id="SM01043"/>
    </source>
</evidence>
<proteinExistence type="predicted"/>
<gene>
    <name evidence="2" type="ORF">GCM10023322_55890</name>
</gene>
<dbReference type="InterPro" id="IPR051677">
    <property type="entry name" value="AfsR-DnrI-RedD_regulator"/>
</dbReference>
<name>A0ABP9SDB6_9ACTN</name>
<feature type="domain" description="Bacterial transcriptional activator" evidence="1">
    <location>
        <begin position="106"/>
        <end position="250"/>
    </location>
</feature>
<dbReference type="Pfam" id="PF03704">
    <property type="entry name" value="BTAD"/>
    <property type="match status" value="1"/>
</dbReference>
<dbReference type="Gene3D" id="1.25.40.10">
    <property type="entry name" value="Tetratricopeptide repeat domain"/>
    <property type="match status" value="1"/>
</dbReference>
<dbReference type="SMART" id="SM01043">
    <property type="entry name" value="BTAD"/>
    <property type="match status" value="1"/>
</dbReference>
<protein>
    <recommendedName>
        <fullName evidence="1">Bacterial transcriptional activator domain-containing protein</fullName>
    </recommendedName>
</protein>
<accession>A0ABP9SDB6</accession>
<evidence type="ECO:0000313" key="2">
    <source>
        <dbReference type="EMBL" id="GAA5193575.1"/>
    </source>
</evidence>
<organism evidence="2 3">
    <name type="scientific">Rugosimonospora acidiphila</name>
    <dbReference type="NCBI Taxonomy" id="556531"/>
    <lineage>
        <taxon>Bacteria</taxon>
        <taxon>Bacillati</taxon>
        <taxon>Actinomycetota</taxon>
        <taxon>Actinomycetes</taxon>
        <taxon>Micromonosporales</taxon>
        <taxon>Micromonosporaceae</taxon>
        <taxon>Rugosimonospora</taxon>
    </lineage>
</organism>
<comment type="caution">
    <text evidence="2">The sequence shown here is derived from an EMBL/GenBank/DDBJ whole genome shotgun (WGS) entry which is preliminary data.</text>
</comment>
<evidence type="ECO:0000313" key="3">
    <source>
        <dbReference type="Proteomes" id="UP001501570"/>
    </source>
</evidence>
<dbReference type="SUPFAM" id="SSF48452">
    <property type="entry name" value="TPR-like"/>
    <property type="match status" value="1"/>
</dbReference>